<reference evidence="2 3" key="1">
    <citation type="submission" date="2024-04" db="EMBL/GenBank/DDBJ databases">
        <title>Tritrichomonas musculus Genome.</title>
        <authorList>
            <person name="Alves-Ferreira E."/>
            <person name="Grigg M."/>
            <person name="Lorenzi H."/>
            <person name="Galac M."/>
        </authorList>
    </citation>
    <scope>NUCLEOTIDE SEQUENCE [LARGE SCALE GENOMIC DNA]</scope>
    <source>
        <strain evidence="2 3">EAF2021</strain>
    </source>
</reference>
<name>A0ABR2H1G3_9EUKA</name>
<dbReference type="Proteomes" id="UP001470230">
    <property type="component" value="Unassembled WGS sequence"/>
</dbReference>
<comment type="caution">
    <text evidence="2">The sequence shown here is derived from an EMBL/GenBank/DDBJ whole genome shotgun (WGS) entry which is preliminary data.</text>
</comment>
<evidence type="ECO:0000313" key="3">
    <source>
        <dbReference type="Proteomes" id="UP001470230"/>
    </source>
</evidence>
<evidence type="ECO:0000313" key="2">
    <source>
        <dbReference type="EMBL" id="KAK8840043.1"/>
    </source>
</evidence>
<keyword evidence="3" id="KW-1185">Reference proteome</keyword>
<feature type="region of interest" description="Disordered" evidence="1">
    <location>
        <begin position="30"/>
        <end position="49"/>
    </location>
</feature>
<gene>
    <name evidence="2" type="ORF">M9Y10_030976</name>
</gene>
<evidence type="ECO:0000256" key="1">
    <source>
        <dbReference type="SAM" id="MobiDB-lite"/>
    </source>
</evidence>
<accession>A0ABR2H1G3</accession>
<sequence length="58" mass="6481">MACHKKRQQRHLIHNENGLPIVKVTLENDEIGPPKPLSGNGRKGQKGAIAEIRKMIKT</sequence>
<protein>
    <submittedName>
        <fullName evidence="2">Uncharacterized protein</fullName>
    </submittedName>
</protein>
<dbReference type="EMBL" id="JAPFFF010000048">
    <property type="protein sequence ID" value="KAK8840043.1"/>
    <property type="molecule type" value="Genomic_DNA"/>
</dbReference>
<organism evidence="2 3">
    <name type="scientific">Tritrichomonas musculus</name>
    <dbReference type="NCBI Taxonomy" id="1915356"/>
    <lineage>
        <taxon>Eukaryota</taxon>
        <taxon>Metamonada</taxon>
        <taxon>Parabasalia</taxon>
        <taxon>Tritrichomonadida</taxon>
        <taxon>Tritrichomonadidae</taxon>
        <taxon>Tritrichomonas</taxon>
    </lineage>
</organism>
<proteinExistence type="predicted"/>